<evidence type="ECO:0000313" key="5">
    <source>
        <dbReference type="Proteomes" id="UP000002384"/>
    </source>
</evidence>
<dbReference type="PANTHER" id="PTHR34675:SF1">
    <property type="entry name" value="PROTEIN TRIGALACTOSYLDIACYLGLYCEROL 2, CHLOROPLASTIC"/>
    <property type="match status" value="1"/>
</dbReference>
<evidence type="ECO:0000313" key="4">
    <source>
        <dbReference type="EMBL" id="ACK72933.1"/>
    </source>
</evidence>
<feature type="transmembrane region" description="Helical" evidence="2">
    <location>
        <begin position="12"/>
        <end position="37"/>
    </location>
</feature>
<accession>B7KAF9</accession>
<keyword evidence="2" id="KW-0812">Transmembrane</keyword>
<evidence type="ECO:0000256" key="2">
    <source>
        <dbReference type="SAM" id="Phobius"/>
    </source>
</evidence>
<keyword evidence="5" id="KW-1185">Reference proteome</keyword>
<dbReference type="InterPro" id="IPR003399">
    <property type="entry name" value="Mce/MlaD"/>
</dbReference>
<reference evidence="5" key="1">
    <citation type="journal article" date="2011" name="MBio">
        <title>Novel metabolic attributes of the genus Cyanothece, comprising a group of unicellular nitrogen-fixing Cyanobacteria.</title>
        <authorList>
            <person name="Bandyopadhyay A."/>
            <person name="Elvitigala T."/>
            <person name="Welsh E."/>
            <person name="Stockel J."/>
            <person name="Liberton M."/>
            <person name="Min H."/>
            <person name="Sherman L.A."/>
            <person name="Pakrasi H.B."/>
        </authorList>
    </citation>
    <scope>NUCLEOTIDE SEQUENCE [LARGE SCALE GENOMIC DNA]</scope>
    <source>
        <strain evidence="5">PCC 7424</strain>
    </source>
</reference>
<dbReference type="AlphaFoldDB" id="B7KAF9"/>
<sequence length="468" mass="50240">MRSGTGNGRLSPFMLQSAVGLTILVALGLLGWLILWLSNFSFGNRSYRATFIFPNAGGMSVGTRVAYRGVRVGRIVSINPEPGGVAIGVEISPADRLIPANSSIEAVQAGLVGETSIDIIPVEGLPPEGVKADPLDPKCNRAIIICNGSRLQGEGKLDVNALIRSLLRIADVIDDPEFTGTVRVIAQRTTDALGNISSFSKEASGLIKDTRSNRTINRLDNTLLSIDQAADSVNQAASQIDQVTGDINQAAGSLQRLGNQASSLLEEAERQDTLKNLNSTLVSLQGFSEQIRGFITVNQGNIGNTLVGLGETSQELAATLRKLGPILTQVEQSKLVTNLDTISNNTAALTGNLRDISAKLNDPATIVQLQQILDAARAVFENANKITSDLDELTGNPQFRRDLRRVIEGLSNLVSSSEQLQQQLEYAQVLNRVEAEVNRIQSRENISLKPKNVTPTPIKPKNITPSQP</sequence>
<keyword evidence="2" id="KW-1133">Transmembrane helix</keyword>
<name>B7KAF9_GLOC7</name>
<organism evidence="4 5">
    <name type="scientific">Gloeothece citriformis (strain PCC 7424)</name>
    <name type="common">Cyanothece sp. (strain PCC 7424)</name>
    <dbReference type="NCBI Taxonomy" id="65393"/>
    <lineage>
        <taxon>Bacteria</taxon>
        <taxon>Bacillati</taxon>
        <taxon>Cyanobacteriota</taxon>
        <taxon>Cyanophyceae</taxon>
        <taxon>Oscillatoriophycideae</taxon>
        <taxon>Chroococcales</taxon>
        <taxon>Aphanothecaceae</taxon>
        <taxon>Gloeothece</taxon>
        <taxon>Gloeothece citriformis</taxon>
    </lineage>
</organism>
<gene>
    <name evidence="4" type="ordered locus">PCC7424_4571</name>
</gene>
<dbReference type="Pfam" id="PF02470">
    <property type="entry name" value="MlaD"/>
    <property type="match status" value="1"/>
</dbReference>
<evidence type="ECO:0000259" key="3">
    <source>
        <dbReference type="Pfam" id="PF02470"/>
    </source>
</evidence>
<dbReference type="HOGENOM" id="CLU_043536_0_0_3"/>
<dbReference type="eggNOG" id="COG1463">
    <property type="taxonomic scope" value="Bacteria"/>
</dbReference>
<feature type="compositionally biased region" description="Low complexity" evidence="1">
    <location>
        <begin position="454"/>
        <end position="468"/>
    </location>
</feature>
<feature type="region of interest" description="Disordered" evidence="1">
    <location>
        <begin position="446"/>
        <end position="468"/>
    </location>
</feature>
<evidence type="ECO:0000256" key="1">
    <source>
        <dbReference type="SAM" id="MobiDB-lite"/>
    </source>
</evidence>
<dbReference type="STRING" id="65393.PCC7424_4571"/>
<dbReference type="Proteomes" id="UP000002384">
    <property type="component" value="Chromosome"/>
</dbReference>
<dbReference type="PANTHER" id="PTHR34675">
    <property type="entry name" value="PROTEIN TRIGALACTOSYLDIACYLGLYCEROL 2, CHLOROPLASTIC"/>
    <property type="match status" value="1"/>
</dbReference>
<dbReference type="EMBL" id="CP001291">
    <property type="protein sequence ID" value="ACK72933.1"/>
    <property type="molecule type" value="Genomic_DNA"/>
</dbReference>
<dbReference type="KEGG" id="cyc:PCC7424_4571"/>
<proteinExistence type="predicted"/>
<dbReference type="OrthoDB" id="460587at2"/>
<dbReference type="InterPro" id="IPR039342">
    <property type="entry name" value="TGD2-like"/>
</dbReference>
<feature type="domain" description="Mce/MlaD" evidence="3">
    <location>
        <begin position="46"/>
        <end position="121"/>
    </location>
</feature>
<keyword evidence="2" id="KW-0472">Membrane</keyword>
<protein>
    <submittedName>
        <fullName evidence="4">Mammalian cell entry related domain protein</fullName>
    </submittedName>
</protein>